<evidence type="ECO:0000313" key="2">
    <source>
        <dbReference type="Proteomes" id="UP001141806"/>
    </source>
</evidence>
<name>A0A9Q0KYM2_9MAGN</name>
<comment type="caution">
    <text evidence="1">The sequence shown here is derived from an EMBL/GenBank/DDBJ whole genome shotgun (WGS) entry which is preliminary data.</text>
</comment>
<protein>
    <submittedName>
        <fullName evidence="1">Uncharacterized protein</fullName>
    </submittedName>
</protein>
<dbReference type="AlphaFoldDB" id="A0A9Q0KYM2"/>
<evidence type="ECO:0000313" key="1">
    <source>
        <dbReference type="EMBL" id="KAJ4979091.1"/>
    </source>
</evidence>
<dbReference type="EMBL" id="JAMYWD010000002">
    <property type="protein sequence ID" value="KAJ4979091.1"/>
    <property type="molecule type" value="Genomic_DNA"/>
</dbReference>
<organism evidence="1 2">
    <name type="scientific">Protea cynaroides</name>
    <dbReference type="NCBI Taxonomy" id="273540"/>
    <lineage>
        <taxon>Eukaryota</taxon>
        <taxon>Viridiplantae</taxon>
        <taxon>Streptophyta</taxon>
        <taxon>Embryophyta</taxon>
        <taxon>Tracheophyta</taxon>
        <taxon>Spermatophyta</taxon>
        <taxon>Magnoliopsida</taxon>
        <taxon>Proteales</taxon>
        <taxon>Proteaceae</taxon>
        <taxon>Protea</taxon>
    </lineage>
</organism>
<reference evidence="1" key="1">
    <citation type="journal article" date="2023" name="Plant J.">
        <title>The genome of the king protea, Protea cynaroides.</title>
        <authorList>
            <person name="Chang J."/>
            <person name="Duong T.A."/>
            <person name="Schoeman C."/>
            <person name="Ma X."/>
            <person name="Roodt D."/>
            <person name="Barker N."/>
            <person name="Li Z."/>
            <person name="Van de Peer Y."/>
            <person name="Mizrachi E."/>
        </authorList>
    </citation>
    <scope>NUCLEOTIDE SEQUENCE</scope>
    <source>
        <tissue evidence="1">Young leaves</tissue>
    </source>
</reference>
<proteinExistence type="predicted"/>
<gene>
    <name evidence="1" type="ORF">NE237_009871</name>
</gene>
<keyword evidence="2" id="KW-1185">Reference proteome</keyword>
<dbReference type="OrthoDB" id="1748554at2759"/>
<sequence length="194" mass="21736">MQVSFKLSPQFFRQVTSSGLSCFPSKVILWADLDTASRLHFVSWAKSTASGKDSLWVDLVKASYVKANSLWTAKVISSCSWAWRAILKAKPLVSRKIKNILVNGEATRFWLDNWHPNGVLELKYSPNIIAKLGIKQISSSQILGGVQLVGRLQHGSSYSCTDCLVFYYFLSLPHRSFPGFYTMDGPNCLSVLYC</sequence>
<dbReference type="Proteomes" id="UP001141806">
    <property type="component" value="Unassembled WGS sequence"/>
</dbReference>
<accession>A0A9Q0KYM2</accession>